<dbReference type="GO" id="GO:0030970">
    <property type="term" value="P:retrograde protein transport, ER to cytosol"/>
    <property type="evidence" value="ECO:0007669"/>
    <property type="project" value="TreeGrafter"/>
</dbReference>
<keyword evidence="4" id="KW-1015">Disulfide bond</keyword>
<dbReference type="EMBL" id="CYKH01000630">
    <property type="protein sequence ID" value="CUG07282.1"/>
    <property type="molecule type" value="Genomic_DNA"/>
</dbReference>
<evidence type="ECO:0000256" key="2">
    <source>
        <dbReference type="ARBA" id="ARBA00022729"/>
    </source>
</evidence>
<dbReference type="OrthoDB" id="448954at2759"/>
<keyword evidence="3" id="KW-0256">Endoplasmic reticulum</keyword>
<evidence type="ECO:0000256" key="6">
    <source>
        <dbReference type="SAM" id="SignalP"/>
    </source>
</evidence>
<feature type="domain" description="MRH" evidence="7">
    <location>
        <begin position="153"/>
        <end position="281"/>
    </location>
</feature>
<evidence type="ECO:0000256" key="1">
    <source>
        <dbReference type="ARBA" id="ARBA00004240"/>
    </source>
</evidence>
<organism evidence="8 9">
    <name type="scientific">Bodo saltans</name>
    <name type="common">Flagellated protozoan</name>
    <dbReference type="NCBI Taxonomy" id="75058"/>
    <lineage>
        <taxon>Eukaryota</taxon>
        <taxon>Discoba</taxon>
        <taxon>Euglenozoa</taxon>
        <taxon>Kinetoplastea</taxon>
        <taxon>Metakinetoplastina</taxon>
        <taxon>Eubodonida</taxon>
        <taxon>Bodonidae</taxon>
        <taxon>Bodo</taxon>
    </lineage>
</organism>
<dbReference type="InterPro" id="IPR044865">
    <property type="entry name" value="MRH_dom"/>
</dbReference>
<evidence type="ECO:0000256" key="3">
    <source>
        <dbReference type="ARBA" id="ARBA00022824"/>
    </source>
</evidence>
<dbReference type="VEuPathDB" id="TriTrypDB:BSAL_73685"/>
<feature type="compositionally biased region" description="Low complexity" evidence="5">
    <location>
        <begin position="78"/>
        <end position="88"/>
    </location>
</feature>
<gene>
    <name evidence="8" type="ORF">BSAL_73685</name>
</gene>
<feature type="signal peptide" evidence="6">
    <location>
        <begin position="1"/>
        <end position="24"/>
    </location>
</feature>
<comment type="subcellular location">
    <subcellularLocation>
        <location evidence="1">Endoplasmic reticulum</location>
    </subcellularLocation>
</comment>
<dbReference type="SUPFAM" id="SSF50911">
    <property type="entry name" value="Mannose 6-phosphate receptor domain"/>
    <property type="match status" value="1"/>
</dbReference>
<dbReference type="AlphaFoldDB" id="A0A0S4IXZ0"/>
<keyword evidence="2 6" id="KW-0732">Signal</keyword>
<keyword evidence="9" id="KW-1185">Reference proteome</keyword>
<sequence>MKAVYFLVALLVVTSVGVVGGVVGAELAEDTTATQTSSTTNPPATFHVEFHSEVVPDDLKAHRPIPETLVRNSKQDDSLSSFTSPSSSPGQGKWKRTKAPNGTEYLCYVPGPADVAEAEFARLSQSGASLRHRRKIGVVPPEISALVAQEMAGACTSKIDVWWTYETCWNAQVRQFHVGNNGAVEKEYFLGKGPIQQVEDGTKEEDLHYGEHPTYGPYLSTVFYNGTECDLTGEPRQTEVRLYCSGAGGSRQPSSNVNLRVTEPKSCQYLVQWWSAQACIPLLQREKGVNVPIKCYDVAFNQDGVEEP</sequence>
<dbReference type="Gene3D" id="2.70.130.10">
    <property type="entry name" value="Mannose-6-phosphate receptor binding domain"/>
    <property type="match status" value="1"/>
</dbReference>
<evidence type="ECO:0000259" key="7">
    <source>
        <dbReference type="PROSITE" id="PS51914"/>
    </source>
</evidence>
<accession>A0A0S4IXZ0</accession>
<evidence type="ECO:0000313" key="8">
    <source>
        <dbReference type="EMBL" id="CUG07282.1"/>
    </source>
</evidence>
<feature type="chain" id="PRO_5006621778" evidence="6">
    <location>
        <begin position="25"/>
        <end position="308"/>
    </location>
</feature>
<dbReference type="InterPro" id="IPR012913">
    <property type="entry name" value="OS9-like_dom"/>
</dbReference>
<evidence type="ECO:0000313" key="9">
    <source>
        <dbReference type="Proteomes" id="UP000051952"/>
    </source>
</evidence>
<protein>
    <submittedName>
        <fullName evidence="8">Glucosidase II beta subunit-like protein, putative</fullName>
    </submittedName>
</protein>
<proteinExistence type="predicted"/>
<dbReference type="InterPro" id="IPR045149">
    <property type="entry name" value="OS-9-like"/>
</dbReference>
<name>A0A0S4IXZ0_BODSA</name>
<feature type="region of interest" description="Disordered" evidence="5">
    <location>
        <begin position="69"/>
        <end position="97"/>
    </location>
</feature>
<dbReference type="GO" id="GO:0030968">
    <property type="term" value="P:endoplasmic reticulum unfolded protein response"/>
    <property type="evidence" value="ECO:0007669"/>
    <property type="project" value="InterPro"/>
</dbReference>
<dbReference type="GO" id="GO:0005788">
    <property type="term" value="C:endoplasmic reticulum lumen"/>
    <property type="evidence" value="ECO:0007669"/>
    <property type="project" value="TreeGrafter"/>
</dbReference>
<dbReference type="Proteomes" id="UP000051952">
    <property type="component" value="Unassembled WGS sequence"/>
</dbReference>
<evidence type="ECO:0000256" key="5">
    <source>
        <dbReference type="SAM" id="MobiDB-lite"/>
    </source>
</evidence>
<dbReference type="PROSITE" id="PS51914">
    <property type="entry name" value="MRH"/>
    <property type="match status" value="1"/>
</dbReference>
<reference evidence="9" key="1">
    <citation type="submission" date="2015-09" db="EMBL/GenBank/DDBJ databases">
        <authorList>
            <consortium name="Pathogen Informatics"/>
        </authorList>
    </citation>
    <scope>NUCLEOTIDE SEQUENCE [LARGE SCALE GENOMIC DNA]</scope>
    <source>
        <strain evidence="9">Lake Konstanz</strain>
    </source>
</reference>
<dbReference type="PANTHER" id="PTHR15414:SF0">
    <property type="entry name" value="ENDOPLASMIC RETICULUM LECTIN 1"/>
    <property type="match status" value="1"/>
</dbReference>
<dbReference type="Pfam" id="PF07915">
    <property type="entry name" value="PRKCSH"/>
    <property type="match status" value="1"/>
</dbReference>
<dbReference type="PANTHER" id="PTHR15414">
    <property type="entry name" value="OS-9-RELATED"/>
    <property type="match status" value="1"/>
</dbReference>
<evidence type="ECO:0000256" key="4">
    <source>
        <dbReference type="ARBA" id="ARBA00023157"/>
    </source>
</evidence>
<dbReference type="InterPro" id="IPR009011">
    <property type="entry name" value="Man6P_isomerase_rcpt-bd_dom_sf"/>
</dbReference>